<feature type="compositionally biased region" description="Low complexity" evidence="1">
    <location>
        <begin position="391"/>
        <end position="408"/>
    </location>
</feature>
<gene>
    <name evidence="2" type="ORF">CBR_g21105</name>
</gene>
<keyword evidence="3" id="KW-1185">Reference proteome</keyword>
<proteinExistence type="predicted"/>
<protein>
    <submittedName>
        <fullName evidence="2">Uncharacterized protein</fullName>
    </submittedName>
</protein>
<dbReference type="AlphaFoldDB" id="A0A388L0M9"/>
<evidence type="ECO:0000256" key="1">
    <source>
        <dbReference type="SAM" id="MobiDB-lite"/>
    </source>
</evidence>
<feature type="region of interest" description="Disordered" evidence="1">
    <location>
        <begin position="379"/>
        <end position="447"/>
    </location>
</feature>
<feature type="compositionally biased region" description="Basic and acidic residues" evidence="1">
    <location>
        <begin position="227"/>
        <end position="237"/>
    </location>
</feature>
<feature type="compositionally biased region" description="Polar residues" evidence="1">
    <location>
        <begin position="182"/>
        <end position="202"/>
    </location>
</feature>
<organism evidence="2 3">
    <name type="scientific">Chara braunii</name>
    <name type="common">Braun's stonewort</name>
    <dbReference type="NCBI Taxonomy" id="69332"/>
    <lineage>
        <taxon>Eukaryota</taxon>
        <taxon>Viridiplantae</taxon>
        <taxon>Streptophyta</taxon>
        <taxon>Charophyceae</taxon>
        <taxon>Charales</taxon>
        <taxon>Characeae</taxon>
        <taxon>Chara</taxon>
    </lineage>
</organism>
<dbReference type="Proteomes" id="UP000265515">
    <property type="component" value="Unassembled WGS sequence"/>
</dbReference>
<feature type="compositionally biased region" description="Acidic residues" evidence="1">
    <location>
        <begin position="208"/>
        <end position="226"/>
    </location>
</feature>
<evidence type="ECO:0000313" key="3">
    <source>
        <dbReference type="Proteomes" id="UP000265515"/>
    </source>
</evidence>
<reference evidence="2 3" key="1">
    <citation type="journal article" date="2018" name="Cell">
        <title>The Chara Genome: Secondary Complexity and Implications for Plant Terrestrialization.</title>
        <authorList>
            <person name="Nishiyama T."/>
            <person name="Sakayama H."/>
            <person name="Vries J.D."/>
            <person name="Buschmann H."/>
            <person name="Saint-Marcoux D."/>
            <person name="Ullrich K.K."/>
            <person name="Haas F.B."/>
            <person name="Vanderstraeten L."/>
            <person name="Becker D."/>
            <person name="Lang D."/>
            <person name="Vosolsobe S."/>
            <person name="Rombauts S."/>
            <person name="Wilhelmsson P.K.I."/>
            <person name="Janitza P."/>
            <person name="Kern R."/>
            <person name="Heyl A."/>
            <person name="Rumpler F."/>
            <person name="Villalobos L.I.A.C."/>
            <person name="Clay J.M."/>
            <person name="Skokan R."/>
            <person name="Toyoda A."/>
            <person name="Suzuki Y."/>
            <person name="Kagoshima H."/>
            <person name="Schijlen E."/>
            <person name="Tajeshwar N."/>
            <person name="Catarino B."/>
            <person name="Hetherington A.J."/>
            <person name="Saltykova A."/>
            <person name="Bonnot C."/>
            <person name="Breuninger H."/>
            <person name="Symeonidi A."/>
            <person name="Radhakrishnan G.V."/>
            <person name="Van Nieuwerburgh F."/>
            <person name="Deforce D."/>
            <person name="Chang C."/>
            <person name="Karol K.G."/>
            <person name="Hedrich R."/>
            <person name="Ulvskov P."/>
            <person name="Glockner G."/>
            <person name="Delwiche C.F."/>
            <person name="Petrasek J."/>
            <person name="Van de Peer Y."/>
            <person name="Friml J."/>
            <person name="Beilby M."/>
            <person name="Dolan L."/>
            <person name="Kohara Y."/>
            <person name="Sugano S."/>
            <person name="Fujiyama A."/>
            <person name="Delaux P.-M."/>
            <person name="Quint M."/>
            <person name="TheiBen G."/>
            <person name="Hagemann M."/>
            <person name="Harholt J."/>
            <person name="Dunand C."/>
            <person name="Zachgo S."/>
            <person name="Langdale J."/>
            <person name="Maumus F."/>
            <person name="Straeten D.V.D."/>
            <person name="Gould S.B."/>
            <person name="Rensing S.A."/>
        </authorList>
    </citation>
    <scope>NUCLEOTIDE SEQUENCE [LARGE SCALE GENOMIC DNA]</scope>
    <source>
        <strain evidence="2 3">S276</strain>
    </source>
</reference>
<accession>A0A388L0M9</accession>
<evidence type="ECO:0000313" key="2">
    <source>
        <dbReference type="EMBL" id="GBG75860.1"/>
    </source>
</evidence>
<name>A0A388L0M9_CHABU</name>
<sequence>MKGPYDVLCEVDEDVHYLSRIYDMACRLPGFVRSVPLTAEQRDDMLRHVGNRTDMLLIPIHVVARLLDPKLRDSTVFSNIDLMAQFESVVERLIGKKGSTGFDECMDQLYHLQFGRGVLDTPQTKKQTAQDNAVLWWKAHGAGHPEIRELAIKDEDLGRDLANVIEAVDDYEPAVRDVGSAVGSTTVCRDPTGPSTSRSMQRLRNAEEVEEEEDNEEDDAEDEKEEEQPRGEEHQVEEQQPDEQQGREKQVEEEQGEEKGEEEQREQQVEEEGEEVKHVEEHKEGMQQGEEWQVEEHEKEHSLEEHLVKEHLVEEHLMAKHHVGEQQVGEQQVEKRGEGVQHLSEVRVFYGSSRQSPLVGQHGAHPDHVWDPLAYRAQRGRGRSISEHARGGAAQAARGTGRGMSASGRGRGRPRKEKQPVAAPATEESDDDFRESAPLHISKKRRT</sequence>
<dbReference type="EMBL" id="BFEA01000232">
    <property type="protein sequence ID" value="GBG75860.1"/>
    <property type="molecule type" value="Genomic_DNA"/>
</dbReference>
<dbReference type="Gramene" id="GBG75860">
    <property type="protein sequence ID" value="GBG75860"/>
    <property type="gene ID" value="CBR_g21105"/>
</dbReference>
<feature type="compositionally biased region" description="Acidic residues" evidence="1">
    <location>
        <begin position="253"/>
        <end position="274"/>
    </location>
</feature>
<feature type="compositionally biased region" description="Basic and acidic residues" evidence="1">
    <location>
        <begin position="275"/>
        <end position="285"/>
    </location>
</feature>
<feature type="region of interest" description="Disordered" evidence="1">
    <location>
        <begin position="182"/>
        <end position="338"/>
    </location>
</feature>
<feature type="compositionally biased region" description="Basic and acidic residues" evidence="1">
    <location>
        <begin position="294"/>
        <end position="324"/>
    </location>
</feature>
<comment type="caution">
    <text evidence="2">The sequence shown here is derived from an EMBL/GenBank/DDBJ whole genome shotgun (WGS) entry which is preliminary data.</text>
</comment>